<dbReference type="RefSeq" id="WP_241486712.1">
    <property type="nucleotide sequence ID" value="NZ_AWFK01000004.1"/>
</dbReference>
<protein>
    <submittedName>
        <fullName evidence="1">Uncharacterized protein</fullName>
    </submittedName>
</protein>
<evidence type="ECO:0000313" key="2">
    <source>
        <dbReference type="Proteomes" id="UP000037239"/>
    </source>
</evidence>
<sequence>MVNPFYVPYNGIVLRFMDEVNRMLDRQPDLGFFGYLGLLHAKLLDAPIDVVDPADYDARTVMAMIVYVVRQEKFGAGLMLHSLNHGLIQRWLRRLVQIDDERASS</sequence>
<name>A0AB34TAD4_9BIFI</name>
<gene>
    <name evidence="1" type="ORF">BAAM0483_02295</name>
</gene>
<dbReference type="AlphaFoldDB" id="A0AB34TAD4"/>
<accession>A0AB34TAD4</accession>
<organism evidence="1 2">
    <name type="scientific">Bifidobacterium animalis subsp. animalis MCC 0483</name>
    <dbReference type="NCBI Taxonomy" id="1365955"/>
    <lineage>
        <taxon>Bacteria</taxon>
        <taxon>Bacillati</taxon>
        <taxon>Actinomycetota</taxon>
        <taxon>Actinomycetes</taxon>
        <taxon>Bifidobacteriales</taxon>
        <taxon>Bifidobacteriaceae</taxon>
        <taxon>Bifidobacterium</taxon>
    </lineage>
</organism>
<dbReference type="Proteomes" id="UP000037239">
    <property type="component" value="Unassembled WGS sequence"/>
</dbReference>
<proteinExistence type="predicted"/>
<comment type="caution">
    <text evidence="1">The sequence shown here is derived from an EMBL/GenBank/DDBJ whole genome shotgun (WGS) entry which is preliminary data.</text>
</comment>
<dbReference type="InterPro" id="IPR045425">
    <property type="entry name" value="DUF6508"/>
</dbReference>
<evidence type="ECO:0000313" key="1">
    <source>
        <dbReference type="EMBL" id="KOA51084.1"/>
    </source>
</evidence>
<reference evidence="1 2" key="1">
    <citation type="journal article" date="2015" name="Int J Genomics">
        <title>Comparative Genomics Revealed Genetic Diversity and Species/Strain-Level Differences in Carbohydrate Metabolism of Three Probiotic Bifidobacterial Species.</title>
        <authorList>
            <person name="Odamaki T."/>
            <person name="Horigome A."/>
            <person name="Sugahara H."/>
            <person name="Hashikura N."/>
            <person name="Minami J."/>
            <person name="Xiao J.Z."/>
            <person name="Abe F."/>
        </authorList>
    </citation>
    <scope>NUCLEOTIDE SEQUENCE [LARGE SCALE GENOMIC DNA]</scope>
    <source>
        <strain evidence="1 2">MCC 0483</strain>
    </source>
</reference>
<dbReference type="Pfam" id="PF20118">
    <property type="entry name" value="DUF6508"/>
    <property type="match status" value="1"/>
</dbReference>
<dbReference type="EMBL" id="AWFK01000004">
    <property type="protein sequence ID" value="KOA51084.1"/>
    <property type="molecule type" value="Genomic_DNA"/>
</dbReference>